<feature type="compositionally biased region" description="Basic and acidic residues" evidence="4">
    <location>
        <begin position="334"/>
        <end position="344"/>
    </location>
</feature>
<evidence type="ECO:0008006" key="9">
    <source>
        <dbReference type="Google" id="ProtNLM"/>
    </source>
</evidence>
<dbReference type="OrthoDB" id="444809at2759"/>
<gene>
    <name evidence="7" type="ORF">OIDMADRAFT_197772</name>
</gene>
<evidence type="ECO:0000256" key="3">
    <source>
        <dbReference type="ARBA" id="ARBA00023242"/>
    </source>
</evidence>
<dbReference type="InterPro" id="IPR029188">
    <property type="entry name" value="Rrp14_N"/>
</dbReference>
<dbReference type="Proteomes" id="UP000054321">
    <property type="component" value="Unassembled WGS sequence"/>
</dbReference>
<evidence type="ECO:0000313" key="7">
    <source>
        <dbReference type="EMBL" id="KIN00858.1"/>
    </source>
</evidence>
<dbReference type="GO" id="GO:0042274">
    <property type="term" value="P:ribosomal small subunit biogenesis"/>
    <property type="evidence" value="ECO:0007669"/>
    <property type="project" value="TreeGrafter"/>
</dbReference>
<dbReference type="InParanoid" id="A0A0C3DFW0"/>
<proteinExistence type="inferred from homology"/>
<comment type="similarity">
    <text evidence="2">Belongs to the SURF6 family.</text>
</comment>
<feature type="region of interest" description="Disordered" evidence="4">
    <location>
        <begin position="349"/>
        <end position="368"/>
    </location>
</feature>
<dbReference type="AlphaFoldDB" id="A0A0C3DFW0"/>
<evidence type="ECO:0000259" key="5">
    <source>
        <dbReference type="Pfam" id="PF04935"/>
    </source>
</evidence>
<feature type="region of interest" description="Disordered" evidence="4">
    <location>
        <begin position="297"/>
        <end position="344"/>
    </location>
</feature>
<feature type="compositionally biased region" description="Basic residues" evidence="4">
    <location>
        <begin position="458"/>
        <end position="469"/>
    </location>
</feature>
<feature type="region of interest" description="Disordered" evidence="4">
    <location>
        <begin position="50"/>
        <end position="83"/>
    </location>
</feature>
<feature type="compositionally biased region" description="Basic and acidic residues" evidence="4">
    <location>
        <begin position="422"/>
        <end position="436"/>
    </location>
</feature>
<evidence type="ECO:0000259" key="6">
    <source>
        <dbReference type="Pfam" id="PF15459"/>
    </source>
</evidence>
<feature type="compositionally biased region" description="Basic and acidic residues" evidence="4">
    <location>
        <begin position="297"/>
        <end position="322"/>
    </location>
</feature>
<feature type="compositionally biased region" description="Low complexity" evidence="4">
    <location>
        <begin position="258"/>
        <end position="274"/>
    </location>
</feature>
<feature type="compositionally biased region" description="Basic and acidic residues" evidence="4">
    <location>
        <begin position="106"/>
        <end position="131"/>
    </location>
</feature>
<protein>
    <recommendedName>
        <fullName evidence="9">Ribosomal RNA-processing protein 14/surfeit locus protein 6 C-terminal domain-containing protein</fullName>
    </recommendedName>
</protein>
<keyword evidence="8" id="KW-1185">Reference proteome</keyword>
<dbReference type="Pfam" id="PF15459">
    <property type="entry name" value="RRP14"/>
    <property type="match status" value="1"/>
</dbReference>
<feature type="compositionally biased region" description="Basic and acidic residues" evidence="4">
    <location>
        <begin position="446"/>
        <end position="455"/>
    </location>
</feature>
<feature type="compositionally biased region" description="Basic and acidic residues" evidence="4">
    <location>
        <begin position="72"/>
        <end position="83"/>
    </location>
</feature>
<feature type="domain" description="Ribosomal RNA-processing protein 14 N-terminal" evidence="6">
    <location>
        <begin position="27"/>
        <end position="77"/>
    </location>
</feature>
<feature type="compositionally biased region" description="Acidic residues" evidence="4">
    <location>
        <begin position="221"/>
        <end position="231"/>
    </location>
</feature>
<feature type="compositionally biased region" description="Basic residues" evidence="4">
    <location>
        <begin position="323"/>
        <end position="333"/>
    </location>
</feature>
<comment type="subcellular location">
    <subcellularLocation>
        <location evidence="1">Nucleus</location>
    </subcellularLocation>
</comment>
<sequence>MAESSLQVLLFFPAFRLPQSNERLQDRLREHAEAFDGLLSLIPAKHYYGEDNSDQWRKKKQTKDQAAAAKRAKLDPDSVKSAKDVMDELAKKRKLEEFEEDSEVEGVEKELPRQGLKIAEEKKTKKQKTSDNPDTPQSQTERQAVGPSNSLSNNEKKILKQEKKKAKLIDKKQAKKAKAAAHTTTYPADNNVKDKTGNGELVQTVEQTNDQESSLEHAGDEIENFDAEGLEEQPNRQKSPASPSSIPPSPTFDHPAEPSANTSTSSTIPPATAPKHLKLPTNPELLKARLAARIEALRTARKADGPDGKPARNRQELMEQRRKKELLRRAHKKELREKAKIEEDARREAALASARDSPASSMLSPLIRSPDNNFSFGRVAFADGQTLTNDLSSLRETPKKKGPQDAATALAASEKKRLRISGLDEEKQADIEEKDLWLNAKKRAHGEKIRDDASLLKKTLKRKEKAKKRSEKEWSDRKDGVAKSQMMRQKKREENLRKRREEKGSKGKGKSKGKPAESKGKKAKSRPGFEGSFGSRA</sequence>
<reference evidence="8" key="2">
    <citation type="submission" date="2015-01" db="EMBL/GenBank/DDBJ databases">
        <title>Evolutionary Origins and Diversification of the Mycorrhizal Mutualists.</title>
        <authorList>
            <consortium name="DOE Joint Genome Institute"/>
            <consortium name="Mycorrhizal Genomics Consortium"/>
            <person name="Kohler A."/>
            <person name="Kuo A."/>
            <person name="Nagy L.G."/>
            <person name="Floudas D."/>
            <person name="Copeland A."/>
            <person name="Barry K.W."/>
            <person name="Cichocki N."/>
            <person name="Veneault-Fourrey C."/>
            <person name="LaButti K."/>
            <person name="Lindquist E.A."/>
            <person name="Lipzen A."/>
            <person name="Lundell T."/>
            <person name="Morin E."/>
            <person name="Murat C."/>
            <person name="Riley R."/>
            <person name="Ohm R."/>
            <person name="Sun H."/>
            <person name="Tunlid A."/>
            <person name="Henrissat B."/>
            <person name="Grigoriev I.V."/>
            <person name="Hibbett D.S."/>
            <person name="Martin F."/>
        </authorList>
    </citation>
    <scope>NUCLEOTIDE SEQUENCE [LARGE SCALE GENOMIC DNA]</scope>
    <source>
        <strain evidence="8">Zn</strain>
    </source>
</reference>
<dbReference type="FunCoup" id="A0A0C3DFW0">
    <property type="interactions" value="318"/>
</dbReference>
<feature type="compositionally biased region" description="Basic and acidic residues" evidence="4">
    <location>
        <begin position="491"/>
        <end position="505"/>
    </location>
</feature>
<dbReference type="PANTHER" id="PTHR14369:SF0">
    <property type="entry name" value="SURFEIT LOCUS PROTEIN 6"/>
    <property type="match status" value="1"/>
</dbReference>
<dbReference type="GO" id="GO:0005730">
    <property type="term" value="C:nucleolus"/>
    <property type="evidence" value="ECO:0007669"/>
    <property type="project" value="TreeGrafter"/>
</dbReference>
<reference evidence="7 8" key="1">
    <citation type="submission" date="2014-04" db="EMBL/GenBank/DDBJ databases">
        <authorList>
            <consortium name="DOE Joint Genome Institute"/>
            <person name="Kuo A."/>
            <person name="Martino E."/>
            <person name="Perotto S."/>
            <person name="Kohler A."/>
            <person name="Nagy L.G."/>
            <person name="Floudas D."/>
            <person name="Copeland A."/>
            <person name="Barry K.W."/>
            <person name="Cichocki N."/>
            <person name="Veneault-Fourrey C."/>
            <person name="LaButti K."/>
            <person name="Lindquist E.A."/>
            <person name="Lipzen A."/>
            <person name="Lundell T."/>
            <person name="Morin E."/>
            <person name="Murat C."/>
            <person name="Sun H."/>
            <person name="Tunlid A."/>
            <person name="Henrissat B."/>
            <person name="Grigoriev I.V."/>
            <person name="Hibbett D.S."/>
            <person name="Martin F."/>
            <person name="Nordberg H.P."/>
            <person name="Cantor M.N."/>
            <person name="Hua S.X."/>
        </authorList>
    </citation>
    <scope>NUCLEOTIDE SEQUENCE [LARGE SCALE GENOMIC DNA]</scope>
    <source>
        <strain evidence="7 8">Zn</strain>
    </source>
</reference>
<feature type="region of interest" description="Disordered" evidence="4">
    <location>
        <begin position="390"/>
        <end position="537"/>
    </location>
</feature>
<organism evidence="7 8">
    <name type="scientific">Oidiodendron maius (strain Zn)</name>
    <dbReference type="NCBI Taxonomy" id="913774"/>
    <lineage>
        <taxon>Eukaryota</taxon>
        <taxon>Fungi</taxon>
        <taxon>Dikarya</taxon>
        <taxon>Ascomycota</taxon>
        <taxon>Pezizomycotina</taxon>
        <taxon>Leotiomycetes</taxon>
        <taxon>Leotiomycetes incertae sedis</taxon>
        <taxon>Myxotrichaceae</taxon>
        <taxon>Oidiodendron</taxon>
    </lineage>
</organism>
<dbReference type="EMBL" id="KN832876">
    <property type="protein sequence ID" value="KIN00858.1"/>
    <property type="molecule type" value="Genomic_DNA"/>
</dbReference>
<feature type="region of interest" description="Disordered" evidence="4">
    <location>
        <begin position="95"/>
        <end position="284"/>
    </location>
</feature>
<dbReference type="InterPro" id="IPR029190">
    <property type="entry name" value="Rrp14/SURF6_C"/>
</dbReference>
<dbReference type="GO" id="GO:0003677">
    <property type="term" value="F:DNA binding"/>
    <property type="evidence" value="ECO:0007669"/>
    <property type="project" value="TreeGrafter"/>
</dbReference>
<feature type="compositionally biased region" description="Basic and acidic residues" evidence="4">
    <location>
        <begin position="470"/>
        <end position="481"/>
    </location>
</feature>
<feature type="domain" description="Ribosomal RNA-processing protein 14/surfeit locus protein 6 C-terminal" evidence="5">
    <location>
        <begin position="315"/>
        <end position="509"/>
    </location>
</feature>
<dbReference type="HOGENOM" id="CLU_018300_1_1_1"/>
<name>A0A0C3DFW0_OIDMZ</name>
<dbReference type="InterPro" id="IPR007019">
    <property type="entry name" value="SURF6"/>
</dbReference>
<accession>A0A0C3DFW0</accession>
<evidence type="ECO:0000256" key="4">
    <source>
        <dbReference type="SAM" id="MobiDB-lite"/>
    </source>
</evidence>
<dbReference type="STRING" id="913774.A0A0C3DFW0"/>
<dbReference type="GO" id="GO:0003723">
    <property type="term" value="F:RNA binding"/>
    <property type="evidence" value="ECO:0007669"/>
    <property type="project" value="TreeGrafter"/>
</dbReference>
<dbReference type="PANTHER" id="PTHR14369">
    <property type="entry name" value="SURFEIT LOCUS PROTEIN 6"/>
    <property type="match status" value="1"/>
</dbReference>
<dbReference type="Pfam" id="PF04935">
    <property type="entry name" value="SURF6"/>
    <property type="match status" value="1"/>
</dbReference>
<feature type="compositionally biased region" description="Polar residues" evidence="4">
    <location>
        <begin position="132"/>
        <end position="153"/>
    </location>
</feature>
<dbReference type="GO" id="GO:0042273">
    <property type="term" value="P:ribosomal large subunit biogenesis"/>
    <property type="evidence" value="ECO:0007669"/>
    <property type="project" value="TreeGrafter"/>
</dbReference>
<keyword evidence="3" id="KW-0539">Nucleus</keyword>
<evidence type="ECO:0000256" key="1">
    <source>
        <dbReference type="ARBA" id="ARBA00004123"/>
    </source>
</evidence>
<evidence type="ECO:0000313" key="8">
    <source>
        <dbReference type="Proteomes" id="UP000054321"/>
    </source>
</evidence>
<feature type="compositionally biased region" description="Basic and acidic residues" evidence="4">
    <location>
        <begin position="154"/>
        <end position="172"/>
    </location>
</feature>
<evidence type="ECO:0000256" key="2">
    <source>
        <dbReference type="ARBA" id="ARBA00005904"/>
    </source>
</evidence>